<dbReference type="AlphaFoldDB" id="A0A5J4LQ83"/>
<dbReference type="GO" id="GO:0005524">
    <property type="term" value="F:ATP binding"/>
    <property type="evidence" value="ECO:0007669"/>
    <property type="project" value="UniProtKB-KW"/>
</dbReference>
<dbReference type="PROSITE" id="PS50893">
    <property type="entry name" value="ABC_TRANSPORTER_2"/>
    <property type="match status" value="1"/>
</dbReference>
<keyword evidence="3 6" id="KW-0067">ATP-binding</keyword>
<dbReference type="InterPro" id="IPR027417">
    <property type="entry name" value="P-loop_NTPase"/>
</dbReference>
<dbReference type="InterPro" id="IPR003593">
    <property type="entry name" value="AAA+_ATPase"/>
</dbReference>
<dbReference type="RefSeq" id="WP_223660325.1">
    <property type="nucleotide sequence ID" value="NZ_BLAG01000014.1"/>
</dbReference>
<dbReference type="GO" id="GO:0016887">
    <property type="term" value="F:ATP hydrolysis activity"/>
    <property type="evidence" value="ECO:0007669"/>
    <property type="project" value="InterPro"/>
</dbReference>
<dbReference type="SMART" id="SM00382">
    <property type="entry name" value="AAA"/>
    <property type="match status" value="1"/>
</dbReference>
<dbReference type="GO" id="GO:0022857">
    <property type="term" value="F:transmembrane transporter activity"/>
    <property type="evidence" value="ECO:0007669"/>
    <property type="project" value="TreeGrafter"/>
</dbReference>
<dbReference type="InterPro" id="IPR017871">
    <property type="entry name" value="ABC_transporter-like_CS"/>
</dbReference>
<organism evidence="6 7">
    <name type="scientific">Streptomyces angustmyceticus</name>
    <dbReference type="NCBI Taxonomy" id="285578"/>
    <lineage>
        <taxon>Bacteria</taxon>
        <taxon>Bacillati</taxon>
        <taxon>Actinomycetota</taxon>
        <taxon>Actinomycetes</taxon>
        <taxon>Kitasatosporales</taxon>
        <taxon>Streptomycetaceae</taxon>
        <taxon>Streptomyces</taxon>
    </lineage>
</organism>
<evidence type="ECO:0000259" key="5">
    <source>
        <dbReference type="PROSITE" id="PS50893"/>
    </source>
</evidence>
<keyword evidence="1" id="KW-0813">Transport</keyword>
<dbReference type="Pfam" id="PF00005">
    <property type="entry name" value="ABC_tran"/>
    <property type="match status" value="1"/>
</dbReference>
<dbReference type="InterPro" id="IPR017911">
    <property type="entry name" value="MacB-like_ATP-bd"/>
</dbReference>
<dbReference type="CDD" id="cd03255">
    <property type="entry name" value="ABC_MJ0796_LolCDE_FtsE"/>
    <property type="match status" value="1"/>
</dbReference>
<dbReference type="GO" id="GO:0005886">
    <property type="term" value="C:plasma membrane"/>
    <property type="evidence" value="ECO:0007669"/>
    <property type="project" value="TreeGrafter"/>
</dbReference>
<gene>
    <name evidence="6" type="ORF">San01_50850</name>
</gene>
<sequence>MPTEIPSVADGMQRMDAALVRCDDVARTYGSGPAAVVAVHGLDCHVPPGARIAVVGPSGSGKSTLLHLMAGLDRPTAGKVSHPGIDGADADTLTRHIGVVFQGPSLLPPLTVAENVALPLRIDGVPETEADDRAQVALARLELTELARRLPDELSAGQAQRVAVARVLARRPRLVLADEPTGQLDRATGRQVLAILLGTAQELGAAVLVTTHDPRIARALDVRWYMADGRLIRPEAGDGGDDRTDHPTDQRSSGGEKT</sequence>
<dbReference type="Gene3D" id="3.40.50.300">
    <property type="entry name" value="P-loop containing nucleotide triphosphate hydrolases"/>
    <property type="match status" value="1"/>
</dbReference>
<dbReference type="PANTHER" id="PTHR24220:SF685">
    <property type="entry name" value="ABC TRANSPORTER RELATED"/>
    <property type="match status" value="1"/>
</dbReference>
<evidence type="ECO:0000256" key="1">
    <source>
        <dbReference type="ARBA" id="ARBA00022448"/>
    </source>
</evidence>
<name>A0A5J4LQ83_9ACTN</name>
<feature type="region of interest" description="Disordered" evidence="4">
    <location>
        <begin position="233"/>
        <end position="258"/>
    </location>
</feature>
<evidence type="ECO:0000256" key="3">
    <source>
        <dbReference type="ARBA" id="ARBA00022840"/>
    </source>
</evidence>
<evidence type="ECO:0000313" key="6">
    <source>
        <dbReference type="EMBL" id="GES32598.1"/>
    </source>
</evidence>
<dbReference type="SUPFAM" id="SSF52540">
    <property type="entry name" value="P-loop containing nucleoside triphosphate hydrolases"/>
    <property type="match status" value="1"/>
</dbReference>
<comment type="caution">
    <text evidence="6">The sequence shown here is derived from an EMBL/GenBank/DDBJ whole genome shotgun (WGS) entry which is preliminary data.</text>
</comment>
<keyword evidence="7" id="KW-1185">Reference proteome</keyword>
<proteinExistence type="predicted"/>
<evidence type="ECO:0000313" key="7">
    <source>
        <dbReference type="Proteomes" id="UP000325598"/>
    </source>
</evidence>
<protein>
    <submittedName>
        <fullName evidence="6">ABC transporter ATP-binding protein</fullName>
    </submittedName>
</protein>
<dbReference type="InterPro" id="IPR015854">
    <property type="entry name" value="ABC_transpr_LolD-like"/>
</dbReference>
<dbReference type="Proteomes" id="UP000325598">
    <property type="component" value="Unassembled WGS sequence"/>
</dbReference>
<dbReference type="InterPro" id="IPR003439">
    <property type="entry name" value="ABC_transporter-like_ATP-bd"/>
</dbReference>
<dbReference type="EMBL" id="BLAG01000014">
    <property type="protein sequence ID" value="GES32598.1"/>
    <property type="molecule type" value="Genomic_DNA"/>
</dbReference>
<dbReference type="GeneID" id="96755977"/>
<dbReference type="PROSITE" id="PS00211">
    <property type="entry name" value="ABC_TRANSPORTER_1"/>
    <property type="match status" value="1"/>
</dbReference>
<evidence type="ECO:0000256" key="4">
    <source>
        <dbReference type="SAM" id="MobiDB-lite"/>
    </source>
</evidence>
<accession>A0A5J4LQ83</accession>
<reference evidence="6 7" key="1">
    <citation type="submission" date="2019-10" db="EMBL/GenBank/DDBJ databases">
        <title>Whole genome shotgun sequence of Streptomyces angustmyceticus NBRC 3934.</title>
        <authorList>
            <person name="Hosoyama A."/>
            <person name="Ichikawa N."/>
            <person name="Kimura A."/>
            <person name="Kitahashi Y."/>
            <person name="Komaki H."/>
            <person name="Uohara A."/>
        </authorList>
    </citation>
    <scope>NUCLEOTIDE SEQUENCE [LARGE SCALE GENOMIC DNA]</scope>
    <source>
        <strain evidence="6 7">NBRC 3934</strain>
    </source>
</reference>
<feature type="domain" description="ABC transporter" evidence="5">
    <location>
        <begin position="20"/>
        <end position="253"/>
    </location>
</feature>
<dbReference type="PANTHER" id="PTHR24220">
    <property type="entry name" value="IMPORT ATP-BINDING PROTEIN"/>
    <property type="match status" value="1"/>
</dbReference>
<evidence type="ECO:0000256" key="2">
    <source>
        <dbReference type="ARBA" id="ARBA00022741"/>
    </source>
</evidence>
<keyword evidence="2" id="KW-0547">Nucleotide-binding</keyword>